<protein>
    <submittedName>
        <fullName evidence="2">Uncharacterized protein</fullName>
    </submittedName>
</protein>
<dbReference type="Gene3D" id="3.80.10.10">
    <property type="entry name" value="Ribonuclease Inhibitor"/>
    <property type="match status" value="2"/>
</dbReference>
<accession>A0AAD5DNR2</accession>
<dbReference type="PANTHER" id="PTHR38926:SF5">
    <property type="entry name" value="F-BOX AND LEUCINE-RICH REPEAT PROTEIN 6"/>
    <property type="match status" value="1"/>
</dbReference>
<evidence type="ECO:0000256" key="1">
    <source>
        <dbReference type="ARBA" id="ARBA00004430"/>
    </source>
</evidence>
<dbReference type="SUPFAM" id="SSF52047">
    <property type="entry name" value="RNI-like"/>
    <property type="match status" value="2"/>
</dbReference>
<sequence>MAASGSSSSAPSLAALPDDLLVACFEQLEDPLERRRLLPSVCSRWRRLADAPELVRSFSIHCRLAGSFPRLAAFRRWAERSGAAAAVRSLRLEAGLLEGIDPILTAEFVRMHKQLMRIAAACSGLQELRVETYDLPLPEFDVSRLAGALPSLRQLHLFLPDTTLLLQAALGSQSQLLDLRLQGRRPVRLGPAAALPPALTRLRLGGSSDTLRRDDLPRQIGLLTRLEHLHLEELDCGQDNGTVLSRLGRLTALELNCCDRMPPPEVLCPLTSLRALGLSTYDESAAGRAEVDATMRRLLPAVCSRWQRLADDPQFVRSFKVQLNTFTDAFSRLAAFRGWVERSGAGAAVRSLRLEAGPFAAGDSDSDSDSNDWPEPEQLCSELSRIAAACAGLQQLRVETEHTPLPDIELSSLAAALPRLRLLHLHVQDTRISVDAPVGSSSDLLDLRLVGHILTLAPGASLPPALTRLDLTSCTAEQGDFPAQIGLLTKLEQLSLAAFQWDPTVFGVLSRLGRLTALELWAFLRLPPPEVLRSLTNLRALRLLDPEEYLDPDEVDAALRSLPQLTALHLSLARPFPLGVAGLPQLQRFVWREHNRFAAPFQALPGGPWLASLRRLTLLGRVSARTIQVLQAATQLEYLGISETASTDPGEVARLLQFASEHPTLQWLQLSAASGVSAEQAAAAVQSAPHLSISFVDHCDDLAHAVVPMFADD</sequence>
<dbReference type="Gene3D" id="1.20.1280.50">
    <property type="match status" value="1"/>
</dbReference>
<dbReference type="GO" id="GO:0005930">
    <property type="term" value="C:axoneme"/>
    <property type="evidence" value="ECO:0007669"/>
    <property type="project" value="UniProtKB-SubCell"/>
</dbReference>
<comment type="subcellular location">
    <subcellularLocation>
        <location evidence="1">Cytoplasm</location>
        <location evidence="1">Cytoskeleton</location>
        <location evidence="1">Cilium axoneme</location>
    </subcellularLocation>
</comment>
<dbReference type="PANTHER" id="PTHR38926">
    <property type="entry name" value="F-BOX DOMAIN CONTAINING PROTEIN, EXPRESSED"/>
    <property type="match status" value="1"/>
</dbReference>
<name>A0AAD5DNR2_9CHLO</name>
<gene>
    <name evidence="2" type="ORF">COHA_006488</name>
</gene>
<dbReference type="InterPro" id="IPR032675">
    <property type="entry name" value="LRR_dom_sf"/>
</dbReference>
<evidence type="ECO:0000313" key="2">
    <source>
        <dbReference type="EMBL" id="KAI7839679.1"/>
    </source>
</evidence>
<reference evidence="2" key="1">
    <citation type="submission" date="2020-11" db="EMBL/GenBank/DDBJ databases">
        <title>Chlorella ohadii genome sequencing and assembly.</title>
        <authorList>
            <person name="Murik O."/>
            <person name="Treves H."/>
            <person name="Kedem I."/>
            <person name="Shotland Y."/>
            <person name="Kaplan A."/>
        </authorList>
    </citation>
    <scope>NUCLEOTIDE SEQUENCE</scope>
    <source>
        <strain evidence="2">1</strain>
    </source>
</reference>
<evidence type="ECO:0000313" key="3">
    <source>
        <dbReference type="Proteomes" id="UP001205105"/>
    </source>
</evidence>
<dbReference type="InterPro" id="IPR036047">
    <property type="entry name" value="F-box-like_dom_sf"/>
</dbReference>
<organism evidence="2 3">
    <name type="scientific">Chlorella ohadii</name>
    <dbReference type="NCBI Taxonomy" id="2649997"/>
    <lineage>
        <taxon>Eukaryota</taxon>
        <taxon>Viridiplantae</taxon>
        <taxon>Chlorophyta</taxon>
        <taxon>core chlorophytes</taxon>
        <taxon>Trebouxiophyceae</taxon>
        <taxon>Chlorellales</taxon>
        <taxon>Chlorellaceae</taxon>
        <taxon>Chlorella clade</taxon>
        <taxon>Chlorella</taxon>
    </lineage>
</organism>
<dbReference type="AlphaFoldDB" id="A0AAD5DNR2"/>
<comment type="caution">
    <text evidence="2">The sequence shown here is derived from an EMBL/GenBank/DDBJ whole genome shotgun (WGS) entry which is preliminary data.</text>
</comment>
<dbReference type="Proteomes" id="UP001205105">
    <property type="component" value="Unassembled WGS sequence"/>
</dbReference>
<dbReference type="EMBL" id="JADXDR010000095">
    <property type="protein sequence ID" value="KAI7839679.1"/>
    <property type="molecule type" value="Genomic_DNA"/>
</dbReference>
<dbReference type="SUPFAM" id="SSF81383">
    <property type="entry name" value="F-box domain"/>
    <property type="match status" value="1"/>
</dbReference>
<proteinExistence type="predicted"/>
<keyword evidence="3" id="KW-1185">Reference proteome</keyword>